<comment type="caution">
    <text evidence="2">The sequence shown here is derived from an EMBL/GenBank/DDBJ whole genome shotgun (WGS) entry which is preliminary data.</text>
</comment>
<dbReference type="PANTHER" id="PTHR43591">
    <property type="entry name" value="METHYLTRANSFERASE"/>
    <property type="match status" value="1"/>
</dbReference>
<dbReference type="PANTHER" id="PTHR43591:SF105">
    <property type="entry name" value="METHYLTRANSFERASE DOMAIN-CONTAINING PROTEIN-RELATED"/>
    <property type="match status" value="1"/>
</dbReference>
<organism evidence="2 3">
    <name type="scientific">Acaulospora morrowiae</name>
    <dbReference type="NCBI Taxonomy" id="94023"/>
    <lineage>
        <taxon>Eukaryota</taxon>
        <taxon>Fungi</taxon>
        <taxon>Fungi incertae sedis</taxon>
        <taxon>Mucoromycota</taxon>
        <taxon>Glomeromycotina</taxon>
        <taxon>Glomeromycetes</taxon>
        <taxon>Diversisporales</taxon>
        <taxon>Acaulosporaceae</taxon>
        <taxon>Acaulospora</taxon>
    </lineage>
</organism>
<name>A0A9N8VGM0_9GLOM</name>
<keyword evidence="3" id="KW-1185">Reference proteome</keyword>
<feature type="domain" description="Methyltransferase" evidence="1">
    <location>
        <begin position="54"/>
        <end position="144"/>
    </location>
</feature>
<dbReference type="CDD" id="cd02440">
    <property type="entry name" value="AdoMet_MTases"/>
    <property type="match status" value="1"/>
</dbReference>
<dbReference type="SUPFAM" id="SSF53335">
    <property type="entry name" value="S-adenosyl-L-methionine-dependent methyltransferases"/>
    <property type="match status" value="1"/>
</dbReference>
<sequence length="273" mass="30958">MAGNTNDYTVSDSYIIQTSENDSDLELLLHYVSKLVMKGNITSPIKRSNLKTCLDIGYGGGSWMMEMATDYPDCQFYGIDLDPGTPDLVYPNNCIFQKGDYLKSLPYPENTFDLLHVRATLLWLDFESFKNLLKEAVRVTKKGGFIEFLEQDIETTNTGPILTSYIDTWREIQMSKNIDGNLMSKMETLLAEQGFGNIKINNCHIPIGKWAGFVGEFFLSAFELFVLHTASLTYESLNLRNESDCAQLVQELSAECEQYKPQANLYFGFAQKL</sequence>
<evidence type="ECO:0000259" key="1">
    <source>
        <dbReference type="Pfam" id="PF13649"/>
    </source>
</evidence>
<dbReference type="OrthoDB" id="2013972at2759"/>
<dbReference type="EMBL" id="CAJVPV010000272">
    <property type="protein sequence ID" value="CAG8449591.1"/>
    <property type="molecule type" value="Genomic_DNA"/>
</dbReference>
<accession>A0A9N8VGM0</accession>
<dbReference type="InterPro" id="IPR041698">
    <property type="entry name" value="Methyltransf_25"/>
</dbReference>
<dbReference type="AlphaFoldDB" id="A0A9N8VGM0"/>
<dbReference type="Gene3D" id="3.40.50.150">
    <property type="entry name" value="Vaccinia Virus protein VP39"/>
    <property type="match status" value="1"/>
</dbReference>
<reference evidence="2" key="1">
    <citation type="submission" date="2021-06" db="EMBL/GenBank/DDBJ databases">
        <authorList>
            <person name="Kallberg Y."/>
            <person name="Tangrot J."/>
            <person name="Rosling A."/>
        </authorList>
    </citation>
    <scope>NUCLEOTIDE SEQUENCE</scope>
    <source>
        <strain evidence="2">CL551</strain>
    </source>
</reference>
<evidence type="ECO:0000313" key="2">
    <source>
        <dbReference type="EMBL" id="CAG8449591.1"/>
    </source>
</evidence>
<gene>
    <name evidence="2" type="ORF">AMORRO_LOCUS832</name>
</gene>
<dbReference type="Pfam" id="PF13649">
    <property type="entry name" value="Methyltransf_25"/>
    <property type="match status" value="1"/>
</dbReference>
<dbReference type="InterPro" id="IPR029063">
    <property type="entry name" value="SAM-dependent_MTases_sf"/>
</dbReference>
<dbReference type="GO" id="GO:0008168">
    <property type="term" value="F:methyltransferase activity"/>
    <property type="evidence" value="ECO:0007669"/>
    <property type="project" value="TreeGrafter"/>
</dbReference>
<dbReference type="Proteomes" id="UP000789342">
    <property type="component" value="Unassembled WGS sequence"/>
</dbReference>
<evidence type="ECO:0000313" key="3">
    <source>
        <dbReference type="Proteomes" id="UP000789342"/>
    </source>
</evidence>
<proteinExistence type="predicted"/>
<protein>
    <submittedName>
        <fullName evidence="2">2458_t:CDS:1</fullName>
    </submittedName>
</protein>